<name>A0ABD3KF34_EUCGL</name>
<protein>
    <submittedName>
        <fullName evidence="1">Uncharacterized protein</fullName>
    </submittedName>
</protein>
<proteinExistence type="predicted"/>
<evidence type="ECO:0000313" key="2">
    <source>
        <dbReference type="Proteomes" id="UP001634007"/>
    </source>
</evidence>
<reference evidence="1 2" key="1">
    <citation type="submission" date="2024-11" db="EMBL/GenBank/DDBJ databases">
        <title>Chromosome-level genome assembly of Eucalyptus globulus Labill. provides insights into its genome evolution.</title>
        <authorList>
            <person name="Li X."/>
        </authorList>
    </citation>
    <scope>NUCLEOTIDE SEQUENCE [LARGE SCALE GENOMIC DNA]</scope>
    <source>
        <strain evidence="1">CL2024</strain>
        <tissue evidence="1">Fresh tender leaves</tissue>
    </source>
</reference>
<dbReference type="Proteomes" id="UP001634007">
    <property type="component" value="Unassembled WGS sequence"/>
</dbReference>
<accession>A0ABD3KF34</accession>
<evidence type="ECO:0000313" key="1">
    <source>
        <dbReference type="EMBL" id="KAL3735581.1"/>
    </source>
</evidence>
<keyword evidence="2" id="KW-1185">Reference proteome</keyword>
<comment type="caution">
    <text evidence="1">The sequence shown here is derived from an EMBL/GenBank/DDBJ whole genome shotgun (WGS) entry which is preliminary data.</text>
</comment>
<gene>
    <name evidence="1" type="ORF">ACJRO7_024666</name>
</gene>
<sequence>MELERPRLAAATQRATGGARMARFPPVRGSIKRKIFALSLHGVALLFRDHPVLMNAPVWFASIGILKKCNRVECSGVSQGCCTEALSSADWRK</sequence>
<organism evidence="1 2">
    <name type="scientific">Eucalyptus globulus</name>
    <name type="common">Tasmanian blue gum</name>
    <dbReference type="NCBI Taxonomy" id="34317"/>
    <lineage>
        <taxon>Eukaryota</taxon>
        <taxon>Viridiplantae</taxon>
        <taxon>Streptophyta</taxon>
        <taxon>Embryophyta</taxon>
        <taxon>Tracheophyta</taxon>
        <taxon>Spermatophyta</taxon>
        <taxon>Magnoliopsida</taxon>
        <taxon>eudicotyledons</taxon>
        <taxon>Gunneridae</taxon>
        <taxon>Pentapetalae</taxon>
        <taxon>rosids</taxon>
        <taxon>malvids</taxon>
        <taxon>Myrtales</taxon>
        <taxon>Myrtaceae</taxon>
        <taxon>Myrtoideae</taxon>
        <taxon>Eucalypteae</taxon>
        <taxon>Eucalyptus</taxon>
    </lineage>
</organism>
<dbReference type="EMBL" id="JBJKBG010000006">
    <property type="protein sequence ID" value="KAL3735581.1"/>
    <property type="molecule type" value="Genomic_DNA"/>
</dbReference>
<dbReference type="AlphaFoldDB" id="A0ABD3KF34"/>